<feature type="compositionally biased region" description="Basic and acidic residues" evidence="1">
    <location>
        <begin position="120"/>
        <end position="132"/>
    </location>
</feature>
<feature type="region of interest" description="Disordered" evidence="1">
    <location>
        <begin position="37"/>
        <end position="84"/>
    </location>
</feature>
<dbReference type="AlphaFoldDB" id="A0A218U7F2"/>
<accession>A0A218U7F2</accession>
<gene>
    <name evidence="2" type="ORF">RLOC_00000720</name>
</gene>
<feature type="region of interest" description="Disordered" evidence="1">
    <location>
        <begin position="106"/>
        <end position="132"/>
    </location>
</feature>
<evidence type="ECO:0000313" key="2">
    <source>
        <dbReference type="EMBL" id="OWK49606.1"/>
    </source>
</evidence>
<dbReference type="Proteomes" id="UP000197619">
    <property type="component" value="Unassembled WGS sequence"/>
</dbReference>
<name>A0A218U7F2_9PASE</name>
<feature type="compositionally biased region" description="Low complexity" evidence="1">
    <location>
        <begin position="37"/>
        <end position="48"/>
    </location>
</feature>
<dbReference type="EMBL" id="MUZQ01000810">
    <property type="protein sequence ID" value="OWK49606.1"/>
    <property type="molecule type" value="Genomic_DNA"/>
</dbReference>
<proteinExistence type="predicted"/>
<organism evidence="2 3">
    <name type="scientific">Lonchura striata</name>
    <name type="common">white-rumped munia</name>
    <dbReference type="NCBI Taxonomy" id="40157"/>
    <lineage>
        <taxon>Eukaryota</taxon>
        <taxon>Metazoa</taxon>
        <taxon>Chordata</taxon>
        <taxon>Craniata</taxon>
        <taxon>Vertebrata</taxon>
        <taxon>Euteleostomi</taxon>
        <taxon>Archelosauria</taxon>
        <taxon>Archosauria</taxon>
        <taxon>Dinosauria</taxon>
        <taxon>Saurischia</taxon>
        <taxon>Theropoda</taxon>
        <taxon>Coelurosauria</taxon>
        <taxon>Aves</taxon>
        <taxon>Neognathae</taxon>
        <taxon>Neoaves</taxon>
        <taxon>Telluraves</taxon>
        <taxon>Australaves</taxon>
        <taxon>Passeriformes</taxon>
        <taxon>Passeroidea</taxon>
        <taxon>Estrildidae</taxon>
        <taxon>Estrildinae</taxon>
        <taxon>Lonchura</taxon>
    </lineage>
</organism>
<feature type="compositionally biased region" description="Basic residues" evidence="1">
    <location>
        <begin position="49"/>
        <end position="59"/>
    </location>
</feature>
<reference evidence="2 3" key="1">
    <citation type="submission" date="2017-05" db="EMBL/GenBank/DDBJ databases">
        <title>Genome of assembly of the Bengalese finch, Lonchura striata domestica.</title>
        <authorList>
            <person name="Colquitt B.M."/>
            <person name="Brainard M.S."/>
        </authorList>
    </citation>
    <scope>NUCLEOTIDE SEQUENCE [LARGE SCALE GENOMIC DNA]</scope>
    <source>
        <strain evidence="2">White83orange57</strain>
    </source>
</reference>
<sequence>MSFSSKATLADIVEQLQEKEAGGAVPASVLGEPLLRLGQGRPGLLQGRQRSRGRGHPRRGAPAEPAPRRQRGGQRLQEEEERLQAQMQGWLRALAASAQEHAELARWQQGLLTTSSTDEGLPRRDPDRPRRK</sequence>
<keyword evidence="3" id="KW-1185">Reference proteome</keyword>
<protein>
    <submittedName>
        <fullName evidence="2">Uncharacterized protein</fullName>
    </submittedName>
</protein>
<comment type="caution">
    <text evidence="2">The sequence shown here is derived from an EMBL/GenBank/DDBJ whole genome shotgun (WGS) entry which is preliminary data.</text>
</comment>
<evidence type="ECO:0000256" key="1">
    <source>
        <dbReference type="SAM" id="MobiDB-lite"/>
    </source>
</evidence>
<evidence type="ECO:0000313" key="3">
    <source>
        <dbReference type="Proteomes" id="UP000197619"/>
    </source>
</evidence>